<dbReference type="EMBL" id="JWZT01002830">
    <property type="protein sequence ID" value="KII68531.1"/>
    <property type="molecule type" value="Genomic_DNA"/>
</dbReference>
<dbReference type="Pfam" id="PF00079">
    <property type="entry name" value="Serpin"/>
    <property type="match status" value="1"/>
</dbReference>
<feature type="domain" description="Serpin" evidence="1">
    <location>
        <begin position="7"/>
        <end position="121"/>
    </location>
</feature>
<dbReference type="Gene3D" id="2.30.39.10">
    <property type="entry name" value="Alpha-1-antitrypsin, domain 1"/>
    <property type="match status" value="1"/>
</dbReference>
<dbReference type="GO" id="GO:0004867">
    <property type="term" value="F:serine-type endopeptidase inhibitor activity"/>
    <property type="evidence" value="ECO:0007669"/>
    <property type="project" value="InterPro"/>
</dbReference>
<evidence type="ECO:0000259" key="1">
    <source>
        <dbReference type="Pfam" id="PF00079"/>
    </source>
</evidence>
<dbReference type="GO" id="GO:0005615">
    <property type="term" value="C:extracellular space"/>
    <property type="evidence" value="ECO:0007669"/>
    <property type="project" value="InterPro"/>
</dbReference>
<evidence type="ECO:0000313" key="2">
    <source>
        <dbReference type="EMBL" id="KII68531.1"/>
    </source>
</evidence>
<dbReference type="InterPro" id="IPR036186">
    <property type="entry name" value="Serpin_sf"/>
</dbReference>
<dbReference type="Proteomes" id="UP000031668">
    <property type="component" value="Unassembled WGS sequence"/>
</dbReference>
<dbReference type="InterPro" id="IPR042178">
    <property type="entry name" value="Serpin_sf_1"/>
</dbReference>
<dbReference type="Gene3D" id="3.30.497.10">
    <property type="entry name" value="Antithrombin, subunit I, domain 2"/>
    <property type="match status" value="1"/>
</dbReference>
<reference evidence="2 3" key="1">
    <citation type="journal article" date="2014" name="Genome Biol. Evol.">
        <title>The genome of the myxosporean Thelohanellus kitauei shows adaptations to nutrient acquisition within its fish host.</title>
        <authorList>
            <person name="Yang Y."/>
            <person name="Xiong J."/>
            <person name="Zhou Z."/>
            <person name="Huo F."/>
            <person name="Miao W."/>
            <person name="Ran C."/>
            <person name="Liu Y."/>
            <person name="Zhang J."/>
            <person name="Feng J."/>
            <person name="Wang M."/>
            <person name="Wang M."/>
            <person name="Wang L."/>
            <person name="Yao B."/>
        </authorList>
    </citation>
    <scope>NUCLEOTIDE SEQUENCE [LARGE SCALE GENOMIC DNA]</scope>
    <source>
        <strain evidence="2">Wuqing</strain>
    </source>
</reference>
<name>A0A0C2MMR4_THEKT</name>
<evidence type="ECO:0000313" key="3">
    <source>
        <dbReference type="Proteomes" id="UP000031668"/>
    </source>
</evidence>
<dbReference type="InterPro" id="IPR042185">
    <property type="entry name" value="Serpin_sf_2"/>
</dbReference>
<dbReference type="PANTHER" id="PTHR11461:SF372">
    <property type="entry name" value="ACCESSORY GLAND PROTEIN ACP76A-RELATED"/>
    <property type="match status" value="1"/>
</dbReference>
<accession>A0A0C2MMR4</accession>
<sequence length="124" mass="14156">MKTYKKESLMKYVHLKLPKFQILSQKDLVNTFKHFGVADIFDRKTSDFQVMTNHTGFIGNLIHISHIVIDEVGAPTNAATDAMVEKTLSEADEFYVTRPFMFLVSSFRTHNVIVSAIVTNPNYN</sequence>
<comment type="caution">
    <text evidence="2">The sequence shown here is derived from an EMBL/GenBank/DDBJ whole genome shotgun (WGS) entry which is preliminary data.</text>
</comment>
<dbReference type="AlphaFoldDB" id="A0A0C2MMR4"/>
<dbReference type="InterPro" id="IPR023796">
    <property type="entry name" value="Serpin_dom"/>
</dbReference>
<dbReference type="SUPFAM" id="SSF56574">
    <property type="entry name" value="Serpins"/>
    <property type="match status" value="1"/>
</dbReference>
<dbReference type="PANTHER" id="PTHR11461">
    <property type="entry name" value="SERINE PROTEASE INHIBITOR, SERPIN"/>
    <property type="match status" value="1"/>
</dbReference>
<dbReference type="OrthoDB" id="5966977at2759"/>
<proteinExistence type="predicted"/>
<dbReference type="InterPro" id="IPR000215">
    <property type="entry name" value="Serpin_fam"/>
</dbReference>
<keyword evidence="3" id="KW-1185">Reference proteome</keyword>
<gene>
    <name evidence="2" type="ORF">RF11_15280</name>
</gene>
<protein>
    <submittedName>
        <fullName evidence="2">Serpin B7</fullName>
    </submittedName>
</protein>
<organism evidence="2 3">
    <name type="scientific">Thelohanellus kitauei</name>
    <name type="common">Myxosporean</name>
    <dbReference type="NCBI Taxonomy" id="669202"/>
    <lineage>
        <taxon>Eukaryota</taxon>
        <taxon>Metazoa</taxon>
        <taxon>Cnidaria</taxon>
        <taxon>Myxozoa</taxon>
        <taxon>Myxosporea</taxon>
        <taxon>Bivalvulida</taxon>
        <taxon>Platysporina</taxon>
        <taxon>Myxobolidae</taxon>
        <taxon>Thelohanellus</taxon>
    </lineage>
</organism>